<dbReference type="GO" id="GO:0006777">
    <property type="term" value="P:Mo-molybdopterin cofactor biosynthetic process"/>
    <property type="evidence" value="ECO:0007669"/>
    <property type="project" value="UniProtKB-KW"/>
</dbReference>
<evidence type="ECO:0000256" key="3">
    <source>
        <dbReference type="ARBA" id="ARBA00022485"/>
    </source>
</evidence>
<sequence>MLRDAHNRIINYVRLAVTDRCNLRCTYCMPENMQFLQRRELLTYEEIMAVMQPLAAAGVSKVRITGGEPFLRKDLMQLLTRLSAVFSEISITTNGVLTAPFIPQFKSLGITNINLSLDTLQRDKFKQITHRDQLPAVMHTLDNLLEHDLHVKLNMVVMGGVNTDELFDFAALTAAKPITIRFIEEMPFNGQGHAFSGQQWHYQRILDTLGSRYELQKLTDAPHSTSLNYHIPGHKGKIGVIAAYSRTFCGSCNRIRITPTGGFKTCLYGHDVLNVRDLIRSGAGSDQLMQEIQYALNSRAANGFEAEKEAKKENRHWDSMSMIGG</sequence>
<dbReference type="GO" id="GO:0046872">
    <property type="term" value="F:metal ion binding"/>
    <property type="evidence" value="ECO:0007669"/>
    <property type="project" value="UniProtKB-KW"/>
</dbReference>
<evidence type="ECO:0000256" key="9">
    <source>
        <dbReference type="ARBA" id="ARBA00023134"/>
    </source>
</evidence>
<dbReference type="InterPro" id="IPR007197">
    <property type="entry name" value="rSAM"/>
</dbReference>
<keyword evidence="7" id="KW-0408">Iron</keyword>
<evidence type="ECO:0000256" key="5">
    <source>
        <dbReference type="ARBA" id="ARBA00022723"/>
    </source>
</evidence>
<dbReference type="SFLD" id="SFLDG01386">
    <property type="entry name" value="main_SPASM_domain-containing"/>
    <property type="match status" value="1"/>
</dbReference>
<dbReference type="RefSeq" id="WP_157303749.1">
    <property type="nucleotide sequence ID" value="NZ_BAAAZB010000028.1"/>
</dbReference>
<evidence type="ECO:0000313" key="15">
    <source>
        <dbReference type="Proteomes" id="UP000468388"/>
    </source>
</evidence>
<evidence type="ECO:0000256" key="12">
    <source>
        <dbReference type="ARBA" id="ARBA00048697"/>
    </source>
</evidence>
<keyword evidence="10" id="KW-0501">Molybdenum cofactor biosynthesis</keyword>
<dbReference type="InterPro" id="IPR040064">
    <property type="entry name" value="MoaA-like"/>
</dbReference>
<keyword evidence="11" id="KW-0456">Lyase</keyword>
<dbReference type="PANTHER" id="PTHR22960:SF0">
    <property type="entry name" value="MOLYBDENUM COFACTOR BIOSYNTHESIS PROTEIN 1"/>
    <property type="match status" value="1"/>
</dbReference>
<dbReference type="SFLD" id="SFLDS00029">
    <property type="entry name" value="Radical_SAM"/>
    <property type="match status" value="1"/>
</dbReference>
<keyword evidence="6" id="KW-0547">Nucleotide-binding</keyword>
<comment type="cofactor">
    <cofactor evidence="1">
        <name>[4Fe-4S] cluster</name>
        <dbReference type="ChEBI" id="CHEBI:49883"/>
    </cofactor>
</comment>
<gene>
    <name evidence="14" type="primary">moaA</name>
    <name evidence="14" type="ORF">GO495_30525</name>
</gene>
<dbReference type="AlphaFoldDB" id="A0A6N8JIA2"/>
<dbReference type="GO" id="GO:0061799">
    <property type="term" value="F:cyclic pyranopterin monophosphate synthase activity"/>
    <property type="evidence" value="ECO:0007669"/>
    <property type="project" value="TreeGrafter"/>
</dbReference>
<dbReference type="EMBL" id="WRXO01000014">
    <property type="protein sequence ID" value="MVT44965.1"/>
    <property type="molecule type" value="Genomic_DNA"/>
</dbReference>
<dbReference type="CDD" id="cd21117">
    <property type="entry name" value="Twitch_MoaA"/>
    <property type="match status" value="1"/>
</dbReference>
<dbReference type="GO" id="GO:0061798">
    <property type="term" value="F:GTP 3',8'-cyclase activity"/>
    <property type="evidence" value="ECO:0007669"/>
    <property type="project" value="UniProtKB-EC"/>
</dbReference>
<dbReference type="CDD" id="cd01335">
    <property type="entry name" value="Radical_SAM"/>
    <property type="match status" value="1"/>
</dbReference>
<keyword evidence="15" id="KW-1185">Reference proteome</keyword>
<evidence type="ECO:0000256" key="4">
    <source>
        <dbReference type="ARBA" id="ARBA00022691"/>
    </source>
</evidence>
<dbReference type="PROSITE" id="PS51918">
    <property type="entry name" value="RADICAL_SAM"/>
    <property type="match status" value="1"/>
</dbReference>
<dbReference type="InterPro" id="IPR000385">
    <property type="entry name" value="MoaA_NifB_PqqE_Fe-S-bd_CS"/>
</dbReference>
<evidence type="ECO:0000259" key="13">
    <source>
        <dbReference type="PROSITE" id="PS51918"/>
    </source>
</evidence>
<protein>
    <recommendedName>
        <fullName evidence="2">GTP 3',8-cyclase</fullName>
        <ecNumber evidence="2">4.1.99.22</ecNumber>
    </recommendedName>
</protein>
<evidence type="ECO:0000256" key="1">
    <source>
        <dbReference type="ARBA" id="ARBA00001966"/>
    </source>
</evidence>
<evidence type="ECO:0000256" key="8">
    <source>
        <dbReference type="ARBA" id="ARBA00023014"/>
    </source>
</evidence>
<dbReference type="NCBIfam" id="TIGR02666">
    <property type="entry name" value="moaA"/>
    <property type="match status" value="1"/>
</dbReference>
<dbReference type="GO" id="GO:0005525">
    <property type="term" value="F:GTP binding"/>
    <property type="evidence" value="ECO:0007669"/>
    <property type="project" value="UniProtKB-KW"/>
</dbReference>
<dbReference type="GO" id="GO:0051539">
    <property type="term" value="F:4 iron, 4 sulfur cluster binding"/>
    <property type="evidence" value="ECO:0007669"/>
    <property type="project" value="UniProtKB-KW"/>
</dbReference>
<organism evidence="14 15">
    <name type="scientific">Chitinophaga oryziterrae</name>
    <dbReference type="NCBI Taxonomy" id="1031224"/>
    <lineage>
        <taxon>Bacteria</taxon>
        <taxon>Pseudomonadati</taxon>
        <taxon>Bacteroidota</taxon>
        <taxon>Chitinophagia</taxon>
        <taxon>Chitinophagales</taxon>
        <taxon>Chitinophagaceae</taxon>
        <taxon>Chitinophaga</taxon>
    </lineage>
</organism>
<dbReference type="InterPro" id="IPR013483">
    <property type="entry name" value="MoaA"/>
</dbReference>
<dbReference type="InterPro" id="IPR010505">
    <property type="entry name" value="MoaA_twitch"/>
</dbReference>
<dbReference type="InterPro" id="IPR050105">
    <property type="entry name" value="MoCo_biosynth_MoaA/MoaC"/>
</dbReference>
<evidence type="ECO:0000256" key="7">
    <source>
        <dbReference type="ARBA" id="ARBA00023004"/>
    </source>
</evidence>
<dbReference type="OrthoDB" id="9763993at2"/>
<dbReference type="Proteomes" id="UP000468388">
    <property type="component" value="Unassembled WGS sequence"/>
</dbReference>
<evidence type="ECO:0000256" key="11">
    <source>
        <dbReference type="ARBA" id="ARBA00023239"/>
    </source>
</evidence>
<dbReference type="PROSITE" id="PS01305">
    <property type="entry name" value="MOAA_NIFB_PQQE"/>
    <property type="match status" value="1"/>
</dbReference>
<dbReference type="Gene3D" id="3.20.20.70">
    <property type="entry name" value="Aldolase class I"/>
    <property type="match status" value="1"/>
</dbReference>
<evidence type="ECO:0000256" key="10">
    <source>
        <dbReference type="ARBA" id="ARBA00023150"/>
    </source>
</evidence>
<dbReference type="InterPro" id="IPR058240">
    <property type="entry name" value="rSAM_sf"/>
</dbReference>
<keyword evidence="3" id="KW-0004">4Fe-4S</keyword>
<dbReference type="InterPro" id="IPR006638">
    <property type="entry name" value="Elp3/MiaA/NifB-like_rSAM"/>
</dbReference>
<evidence type="ECO:0000313" key="14">
    <source>
        <dbReference type="EMBL" id="MVT44965.1"/>
    </source>
</evidence>
<dbReference type="EC" id="4.1.99.22" evidence="2"/>
<dbReference type="PANTHER" id="PTHR22960">
    <property type="entry name" value="MOLYBDOPTERIN COFACTOR SYNTHESIS PROTEIN A"/>
    <property type="match status" value="1"/>
</dbReference>
<comment type="caution">
    <text evidence="14">The sequence shown here is derived from an EMBL/GenBank/DDBJ whole genome shotgun (WGS) entry which is preliminary data.</text>
</comment>
<dbReference type="Pfam" id="PF04055">
    <property type="entry name" value="Radical_SAM"/>
    <property type="match status" value="1"/>
</dbReference>
<keyword evidence="4" id="KW-0949">S-adenosyl-L-methionine</keyword>
<proteinExistence type="predicted"/>
<dbReference type="UniPathway" id="UPA00344"/>
<dbReference type="Pfam" id="PF06463">
    <property type="entry name" value="Mob_synth_C"/>
    <property type="match status" value="1"/>
</dbReference>
<reference evidence="14 15" key="1">
    <citation type="submission" date="2019-12" db="EMBL/GenBank/DDBJ databases">
        <title>The draft genomic sequence of strain Chitinophaga oryziterrae JCM 16595.</title>
        <authorList>
            <person name="Zhang X."/>
        </authorList>
    </citation>
    <scope>NUCLEOTIDE SEQUENCE [LARGE SCALE GENOMIC DNA]</scope>
    <source>
        <strain evidence="14 15">JCM 16595</strain>
    </source>
</reference>
<comment type="catalytic activity">
    <reaction evidence="12">
        <text>GTP + AH2 + S-adenosyl-L-methionine = (8S)-3',8-cyclo-7,8-dihydroguanosine 5'-triphosphate + 5'-deoxyadenosine + L-methionine + A + H(+)</text>
        <dbReference type="Rhea" id="RHEA:49576"/>
        <dbReference type="ChEBI" id="CHEBI:13193"/>
        <dbReference type="ChEBI" id="CHEBI:15378"/>
        <dbReference type="ChEBI" id="CHEBI:17319"/>
        <dbReference type="ChEBI" id="CHEBI:17499"/>
        <dbReference type="ChEBI" id="CHEBI:37565"/>
        <dbReference type="ChEBI" id="CHEBI:57844"/>
        <dbReference type="ChEBI" id="CHEBI:59789"/>
        <dbReference type="ChEBI" id="CHEBI:131766"/>
        <dbReference type="EC" id="4.1.99.22"/>
    </reaction>
</comment>
<evidence type="ECO:0000256" key="6">
    <source>
        <dbReference type="ARBA" id="ARBA00022741"/>
    </source>
</evidence>
<name>A0A6N8JIA2_9BACT</name>
<dbReference type="InterPro" id="IPR013785">
    <property type="entry name" value="Aldolase_TIM"/>
</dbReference>
<dbReference type="SUPFAM" id="SSF102114">
    <property type="entry name" value="Radical SAM enzymes"/>
    <property type="match status" value="1"/>
</dbReference>
<feature type="domain" description="Radical SAM core" evidence="13">
    <location>
        <begin position="5"/>
        <end position="228"/>
    </location>
</feature>
<keyword evidence="5" id="KW-0479">Metal-binding</keyword>
<dbReference type="SFLD" id="SFLDG01383">
    <property type="entry name" value="cyclic_pyranopterin_phosphate"/>
    <property type="match status" value="1"/>
</dbReference>
<keyword evidence="9" id="KW-0342">GTP-binding</keyword>
<accession>A0A6N8JIA2</accession>
<dbReference type="SMART" id="SM00729">
    <property type="entry name" value="Elp3"/>
    <property type="match status" value="1"/>
</dbReference>
<dbReference type="SFLD" id="SFLDG01067">
    <property type="entry name" value="SPASM/twitch_domain_containing"/>
    <property type="match status" value="1"/>
</dbReference>
<keyword evidence="8" id="KW-0411">Iron-sulfur</keyword>
<evidence type="ECO:0000256" key="2">
    <source>
        <dbReference type="ARBA" id="ARBA00012167"/>
    </source>
</evidence>